<accession>A0A423WIQ2</accession>
<dbReference type="Pfam" id="PF04828">
    <property type="entry name" value="GFA"/>
    <property type="match status" value="1"/>
</dbReference>
<dbReference type="OrthoDB" id="2993351at2759"/>
<keyword evidence="7" id="KW-1185">Reference proteome</keyword>
<evidence type="ECO:0000259" key="5">
    <source>
        <dbReference type="Pfam" id="PF04828"/>
    </source>
</evidence>
<feature type="domain" description="CENP-V/GFA" evidence="5">
    <location>
        <begin position="25"/>
        <end position="56"/>
    </location>
</feature>
<reference evidence="6 7" key="1">
    <citation type="submission" date="2015-09" db="EMBL/GenBank/DDBJ databases">
        <title>Host preference determinants of Valsa canker pathogens revealed by comparative genomics.</title>
        <authorList>
            <person name="Yin Z."/>
            <person name="Huang L."/>
        </authorList>
    </citation>
    <scope>NUCLEOTIDE SEQUENCE [LARGE SCALE GENOMIC DNA]</scope>
    <source>
        <strain evidence="6 7">YSFL</strain>
    </source>
</reference>
<dbReference type="EMBL" id="LJZO01000003">
    <property type="protein sequence ID" value="ROW03271.1"/>
    <property type="molecule type" value="Genomic_DNA"/>
</dbReference>
<proteinExistence type="inferred from homology"/>
<protein>
    <recommendedName>
        <fullName evidence="5">CENP-V/GFA domain-containing protein</fullName>
    </recommendedName>
</protein>
<keyword evidence="3" id="KW-0862">Zinc</keyword>
<evidence type="ECO:0000313" key="7">
    <source>
        <dbReference type="Proteomes" id="UP000284375"/>
    </source>
</evidence>
<organism evidence="6 7">
    <name type="scientific">Cytospora chrysosperma</name>
    <name type="common">Cytospora canker fungus</name>
    <name type="synonym">Sphaeria chrysosperma</name>
    <dbReference type="NCBI Taxonomy" id="252740"/>
    <lineage>
        <taxon>Eukaryota</taxon>
        <taxon>Fungi</taxon>
        <taxon>Dikarya</taxon>
        <taxon>Ascomycota</taxon>
        <taxon>Pezizomycotina</taxon>
        <taxon>Sordariomycetes</taxon>
        <taxon>Sordariomycetidae</taxon>
        <taxon>Diaporthales</taxon>
        <taxon>Cytosporaceae</taxon>
        <taxon>Cytospora</taxon>
    </lineage>
</organism>
<dbReference type="InterPro" id="IPR006913">
    <property type="entry name" value="CENP-V/GFA"/>
</dbReference>
<dbReference type="GO" id="GO:0016846">
    <property type="term" value="F:carbon-sulfur lyase activity"/>
    <property type="evidence" value="ECO:0007669"/>
    <property type="project" value="InterPro"/>
</dbReference>
<dbReference type="AlphaFoldDB" id="A0A423WIQ2"/>
<name>A0A423WIQ2_CYTCH</name>
<dbReference type="SUPFAM" id="SSF51316">
    <property type="entry name" value="Mss4-like"/>
    <property type="match status" value="1"/>
</dbReference>
<keyword evidence="2" id="KW-0479">Metal-binding</keyword>
<dbReference type="GO" id="GO:0046872">
    <property type="term" value="F:metal ion binding"/>
    <property type="evidence" value="ECO:0007669"/>
    <property type="project" value="UniProtKB-KW"/>
</dbReference>
<dbReference type="Gene3D" id="2.170.150.70">
    <property type="match status" value="1"/>
</dbReference>
<dbReference type="Proteomes" id="UP000284375">
    <property type="component" value="Unassembled WGS sequence"/>
</dbReference>
<evidence type="ECO:0000256" key="3">
    <source>
        <dbReference type="ARBA" id="ARBA00022833"/>
    </source>
</evidence>
<comment type="caution">
    <text evidence="6">The sequence shown here is derived from an EMBL/GenBank/DDBJ whole genome shotgun (WGS) entry which is preliminary data.</text>
</comment>
<gene>
    <name evidence="6" type="ORF">VSDG_01291</name>
</gene>
<evidence type="ECO:0000256" key="1">
    <source>
        <dbReference type="ARBA" id="ARBA00005495"/>
    </source>
</evidence>
<evidence type="ECO:0000256" key="4">
    <source>
        <dbReference type="SAM" id="MobiDB-lite"/>
    </source>
</evidence>
<comment type="similarity">
    <text evidence="1">Belongs to the Gfa family.</text>
</comment>
<evidence type="ECO:0000256" key="2">
    <source>
        <dbReference type="ARBA" id="ARBA00022723"/>
    </source>
</evidence>
<dbReference type="InterPro" id="IPR011057">
    <property type="entry name" value="Mss4-like_sf"/>
</dbReference>
<feature type="region of interest" description="Disordered" evidence="4">
    <location>
        <begin position="1"/>
        <end position="21"/>
    </location>
</feature>
<evidence type="ECO:0000313" key="6">
    <source>
        <dbReference type="EMBL" id="ROW03271.1"/>
    </source>
</evidence>
<sequence length="178" mass="19314">MAQDHPHLASGDELPPPEPANPSKLTTTCHCGRVSVEMPSPPLRVNECRCSACYRYGAMWAYFPRDDVNVFVNIPGPAPGADGTRGSRVAASPVHGEEERSGLRGYIREDRDGDGAIGFYFCGHCGCMTHWALTEKGLALDRGEAVKKGLGTIGVNCRMLPPRLLEGVERRMGKKGDF</sequence>